<keyword evidence="3" id="KW-0378">Hydrolase</keyword>
<dbReference type="SUPFAM" id="SSF53474">
    <property type="entry name" value="alpha/beta-Hydrolases"/>
    <property type="match status" value="1"/>
</dbReference>
<evidence type="ECO:0000259" key="4">
    <source>
        <dbReference type="Pfam" id="PF02230"/>
    </source>
</evidence>
<evidence type="ECO:0000256" key="3">
    <source>
        <dbReference type="ARBA" id="ARBA00022801"/>
    </source>
</evidence>
<dbReference type="PANTHER" id="PTHR10655">
    <property type="entry name" value="LYSOPHOSPHOLIPASE-RELATED"/>
    <property type="match status" value="1"/>
</dbReference>
<feature type="domain" description="Phospholipase/carboxylesterase/thioesterase" evidence="4">
    <location>
        <begin position="55"/>
        <end position="223"/>
    </location>
</feature>
<evidence type="ECO:0000256" key="1">
    <source>
        <dbReference type="ARBA" id="ARBA00006499"/>
    </source>
</evidence>
<protein>
    <recommendedName>
        <fullName evidence="2">palmitoyl-protein hydrolase</fullName>
        <ecNumber evidence="2">3.1.2.22</ecNumber>
    </recommendedName>
</protein>
<dbReference type="EC" id="3.1.2.22" evidence="2"/>
<dbReference type="GO" id="GO:0008474">
    <property type="term" value="F:palmitoyl-(protein) hydrolase activity"/>
    <property type="evidence" value="ECO:0007669"/>
    <property type="project" value="UniProtKB-EC"/>
</dbReference>
<dbReference type="InterPro" id="IPR003140">
    <property type="entry name" value="PLipase/COase/thioEstase"/>
</dbReference>
<dbReference type="InterPro" id="IPR050565">
    <property type="entry name" value="LYPA1-2/EST-like"/>
</dbReference>
<feature type="non-terminal residue" evidence="5">
    <location>
        <position position="1"/>
    </location>
</feature>
<dbReference type="AlphaFoldDB" id="A0A0K8TTB0"/>
<dbReference type="InterPro" id="IPR029058">
    <property type="entry name" value="AB_hydrolase_fold"/>
</dbReference>
<comment type="similarity">
    <text evidence="1">Belongs to the AB hydrolase superfamily. AB hydrolase 2 family.</text>
</comment>
<evidence type="ECO:0000313" key="5">
    <source>
        <dbReference type="EMBL" id="JAI17391.1"/>
    </source>
</evidence>
<dbReference type="GO" id="GO:0005737">
    <property type="term" value="C:cytoplasm"/>
    <property type="evidence" value="ECO:0007669"/>
    <property type="project" value="TreeGrafter"/>
</dbReference>
<dbReference type="GO" id="GO:0052689">
    <property type="term" value="F:carboxylic ester hydrolase activity"/>
    <property type="evidence" value="ECO:0007669"/>
    <property type="project" value="TreeGrafter"/>
</dbReference>
<dbReference type="EMBL" id="GDAI01000212">
    <property type="protein sequence ID" value="JAI17391.1"/>
    <property type="molecule type" value="mRNA"/>
</dbReference>
<reference evidence="5" key="1">
    <citation type="journal article" date="2015" name="Insect Biochem. Mol. Biol.">
        <title>An insight into the sialome of the horse fly, Tabanus bromius.</title>
        <authorList>
            <person name="Ribeiro J.M."/>
            <person name="Kazimirova M."/>
            <person name="Takac P."/>
            <person name="Andersen J.F."/>
            <person name="Francischetti I.M."/>
        </authorList>
    </citation>
    <scope>NUCLEOTIDE SEQUENCE</scope>
</reference>
<organism evidence="5">
    <name type="scientific">Tabanus bromius</name>
    <name type="common">Band-eyed brown horse fly</name>
    <dbReference type="NCBI Taxonomy" id="304241"/>
    <lineage>
        <taxon>Eukaryota</taxon>
        <taxon>Metazoa</taxon>
        <taxon>Ecdysozoa</taxon>
        <taxon>Arthropoda</taxon>
        <taxon>Hexapoda</taxon>
        <taxon>Insecta</taxon>
        <taxon>Pterygota</taxon>
        <taxon>Neoptera</taxon>
        <taxon>Endopterygota</taxon>
        <taxon>Diptera</taxon>
        <taxon>Brachycera</taxon>
        <taxon>Tabanomorpha</taxon>
        <taxon>Tabanoidea</taxon>
        <taxon>Tabanidae</taxon>
        <taxon>Tabanus</taxon>
    </lineage>
</organism>
<sequence length="243" mass="27627">KNSATILLFHGASGNGKQTKEWIRYLLRKDLQFPHIKVVYPTAPLQPYTPFDGRVQFPRMKVVFSTAPLQPYTPFDGRITNVWYDRDHPGDAVTTKSDLSNAREIITRLIKSEEEQGIPPSRIVMGGFSMGAALALCTGYHWNTNLKGIFALSTSLNDDSRVYEALKNRSKDTELPELIMYHGDRDAIIPFERGLATFNKLKSLGVPGEFFKLERTYHEMKGPQWIEICDWILKLLPPLQGDV</sequence>
<dbReference type="Pfam" id="PF02230">
    <property type="entry name" value="Abhydrolase_2"/>
    <property type="match status" value="1"/>
</dbReference>
<accession>A0A0K8TTB0</accession>
<proteinExistence type="evidence at transcript level"/>
<evidence type="ECO:0000256" key="2">
    <source>
        <dbReference type="ARBA" id="ARBA00012423"/>
    </source>
</evidence>
<dbReference type="Gene3D" id="3.40.50.1820">
    <property type="entry name" value="alpha/beta hydrolase"/>
    <property type="match status" value="2"/>
</dbReference>
<name>A0A0K8TTB0_TABBR</name>
<dbReference type="PANTHER" id="PTHR10655:SF17">
    <property type="entry name" value="LYSOPHOSPHOLIPASE-LIKE PROTEIN 1"/>
    <property type="match status" value="1"/>
</dbReference>